<keyword evidence="2 11" id="KW-0031">Aminopeptidase</keyword>
<comment type="similarity">
    <text evidence="1 11">Belongs to the peptidase M1 family.</text>
</comment>
<dbReference type="EMBL" id="LFWA01000003">
    <property type="protein sequence ID" value="KTW32120.1"/>
    <property type="molecule type" value="Genomic_DNA"/>
</dbReference>
<evidence type="ECO:0000256" key="7">
    <source>
        <dbReference type="ARBA" id="ARBA00023049"/>
    </source>
</evidence>
<protein>
    <recommendedName>
        <fullName evidence="11">Aminopeptidase</fullName>
        <ecNumber evidence="11">3.4.11.-</ecNumber>
    </recommendedName>
</protein>
<dbReference type="SUPFAM" id="SSF55486">
    <property type="entry name" value="Metalloproteases ('zincins'), catalytic domain"/>
    <property type="match status" value="1"/>
</dbReference>
<dbReference type="AlphaFoldDB" id="A0A0W4ZUT9"/>
<evidence type="ECO:0000256" key="9">
    <source>
        <dbReference type="PIRSR" id="PIRSR634016-3"/>
    </source>
</evidence>
<evidence type="ECO:0000256" key="11">
    <source>
        <dbReference type="RuleBase" id="RU364040"/>
    </source>
</evidence>
<keyword evidence="7 11" id="KW-0482">Metalloprotease</keyword>
<dbReference type="Pfam" id="PF01433">
    <property type="entry name" value="Peptidase_M1"/>
    <property type="match status" value="1"/>
</dbReference>
<dbReference type="Gene3D" id="1.25.50.20">
    <property type="match status" value="1"/>
</dbReference>
<evidence type="ECO:0000256" key="4">
    <source>
        <dbReference type="ARBA" id="ARBA00022723"/>
    </source>
</evidence>
<evidence type="ECO:0000256" key="3">
    <source>
        <dbReference type="ARBA" id="ARBA00022670"/>
    </source>
</evidence>
<dbReference type="Pfam" id="PF11838">
    <property type="entry name" value="ERAP1_C"/>
    <property type="match status" value="1"/>
</dbReference>
<keyword evidence="6 9" id="KW-0862">Zinc</keyword>
<dbReference type="VEuPathDB" id="FungiDB:T551_00802"/>
<evidence type="ECO:0000256" key="8">
    <source>
        <dbReference type="PIRSR" id="PIRSR634016-1"/>
    </source>
</evidence>
<dbReference type="FunFam" id="2.60.40.1730:FF:000002">
    <property type="entry name" value="Aminopeptidase"/>
    <property type="match status" value="1"/>
</dbReference>
<feature type="domain" description="ERAP1-like C-terminal" evidence="13">
    <location>
        <begin position="537"/>
        <end position="858"/>
    </location>
</feature>
<dbReference type="GO" id="GO:0043171">
    <property type="term" value="P:peptide catabolic process"/>
    <property type="evidence" value="ECO:0007669"/>
    <property type="project" value="TreeGrafter"/>
</dbReference>
<name>A0A0W4ZUT9_PNEJ7</name>
<reference evidence="16" key="1">
    <citation type="journal article" date="2016" name="Nat. Commun.">
        <title>Genome analysis of three Pneumocystis species reveals adaptation mechanisms to life exclusively in mammalian hosts.</title>
        <authorList>
            <person name="Ma L."/>
            <person name="Chen Z."/>
            <person name="Huang D.W."/>
            <person name="Kutty G."/>
            <person name="Ishihara M."/>
            <person name="Wang H."/>
            <person name="Abouelleil A."/>
            <person name="Bishop L."/>
            <person name="Davey E."/>
            <person name="Deng R."/>
            <person name="Deng X."/>
            <person name="Fan L."/>
            <person name="Fantoni G."/>
            <person name="Fitzgerald M."/>
            <person name="Gogineni E."/>
            <person name="Goldberg J.M."/>
            <person name="Handley G."/>
            <person name="Hu X."/>
            <person name="Huber C."/>
            <person name="Jiao X."/>
            <person name="Jones K."/>
            <person name="Levin J.Z."/>
            <person name="Liu Y."/>
            <person name="Macdonald P."/>
            <person name="Melnikov A."/>
            <person name="Raley C."/>
            <person name="Sassi M."/>
            <person name="Sherman B.T."/>
            <person name="Song X."/>
            <person name="Sykes S."/>
            <person name="Tran B."/>
            <person name="Walsh L."/>
            <person name="Xia Y."/>
            <person name="Yang J."/>
            <person name="Young S."/>
            <person name="Zeng Q."/>
            <person name="Zheng X."/>
            <person name="Stephens R."/>
            <person name="Nusbaum C."/>
            <person name="Birren B.W."/>
            <person name="Azadi P."/>
            <person name="Lempicki R.A."/>
            <person name="Cuomo C.A."/>
            <person name="Kovacs J.A."/>
        </authorList>
    </citation>
    <scope>NUCLEOTIDE SEQUENCE [LARGE SCALE GENOMIC DNA]</scope>
    <source>
        <strain evidence="16">RU7</strain>
    </source>
</reference>
<dbReference type="STRING" id="1408657.A0A0W4ZUT9"/>
<evidence type="ECO:0000259" key="12">
    <source>
        <dbReference type="Pfam" id="PF01433"/>
    </source>
</evidence>
<comment type="caution">
    <text evidence="15">The sequence shown here is derived from an EMBL/GenBank/DDBJ whole genome shotgun (WGS) entry which is preliminary data.</text>
</comment>
<dbReference type="CDD" id="cd09601">
    <property type="entry name" value="M1_APN-Q_like"/>
    <property type="match status" value="1"/>
</dbReference>
<feature type="binding site" evidence="9">
    <location>
        <position position="334"/>
    </location>
    <ligand>
        <name>Zn(2+)</name>
        <dbReference type="ChEBI" id="CHEBI:29105"/>
        <note>catalytic</note>
    </ligand>
</feature>
<evidence type="ECO:0000259" key="13">
    <source>
        <dbReference type="Pfam" id="PF11838"/>
    </source>
</evidence>
<proteinExistence type="inferred from homology"/>
<dbReference type="Gene3D" id="2.60.40.1730">
    <property type="entry name" value="tricorn interacting facor f3 domain"/>
    <property type="match status" value="1"/>
</dbReference>
<dbReference type="FunFam" id="2.60.40.1910:FF:000004">
    <property type="entry name" value="Aminopeptidase"/>
    <property type="match status" value="1"/>
</dbReference>
<dbReference type="InterPro" id="IPR050344">
    <property type="entry name" value="Peptidase_M1_aminopeptidases"/>
</dbReference>
<feature type="domain" description="Aminopeptidase N-like N-terminal" evidence="14">
    <location>
        <begin position="17"/>
        <end position="199"/>
    </location>
</feature>
<dbReference type="PRINTS" id="PR00756">
    <property type="entry name" value="ALADIPTASE"/>
</dbReference>
<feature type="domain" description="Peptidase M1 membrane alanine aminopeptidase" evidence="12">
    <location>
        <begin position="239"/>
        <end position="458"/>
    </location>
</feature>
<feature type="binding site" evidence="9">
    <location>
        <position position="311"/>
    </location>
    <ligand>
        <name>Zn(2+)</name>
        <dbReference type="ChEBI" id="CHEBI:29105"/>
        <note>catalytic</note>
    </ligand>
</feature>
<evidence type="ECO:0000256" key="10">
    <source>
        <dbReference type="PIRSR" id="PIRSR634016-4"/>
    </source>
</evidence>
<keyword evidence="3 11" id="KW-0645">Protease</keyword>
<dbReference type="InterPro" id="IPR045357">
    <property type="entry name" value="Aminopeptidase_N-like_N"/>
</dbReference>
<dbReference type="SUPFAM" id="SSF63737">
    <property type="entry name" value="Leukotriene A4 hydrolase N-terminal domain"/>
    <property type="match status" value="1"/>
</dbReference>
<dbReference type="Proteomes" id="UP000053447">
    <property type="component" value="Unassembled WGS sequence"/>
</dbReference>
<dbReference type="EC" id="3.4.11.-" evidence="11"/>
<dbReference type="InterPro" id="IPR034016">
    <property type="entry name" value="M1_APN-typ"/>
</dbReference>
<dbReference type="PANTHER" id="PTHR11533:SF174">
    <property type="entry name" value="PUROMYCIN-SENSITIVE AMINOPEPTIDASE-RELATED"/>
    <property type="match status" value="1"/>
</dbReference>
<evidence type="ECO:0000313" key="16">
    <source>
        <dbReference type="Proteomes" id="UP000053447"/>
    </source>
</evidence>
<dbReference type="RefSeq" id="XP_018230812.1">
    <property type="nucleotide sequence ID" value="XM_018373066.1"/>
</dbReference>
<feature type="site" description="Transition state stabilizer" evidence="10">
    <location>
        <position position="399"/>
    </location>
</feature>
<gene>
    <name evidence="15" type="ORF">T551_00802</name>
</gene>
<dbReference type="GO" id="GO:0061957">
    <property type="term" value="C:NVT complex"/>
    <property type="evidence" value="ECO:0007669"/>
    <property type="project" value="EnsemblFungi"/>
</dbReference>
<dbReference type="Gene3D" id="2.60.40.1910">
    <property type="match status" value="1"/>
</dbReference>
<dbReference type="GO" id="GO:0008270">
    <property type="term" value="F:zinc ion binding"/>
    <property type="evidence" value="ECO:0007669"/>
    <property type="project" value="UniProtKB-UniRule"/>
</dbReference>
<dbReference type="GO" id="GO:0042277">
    <property type="term" value="F:peptide binding"/>
    <property type="evidence" value="ECO:0007669"/>
    <property type="project" value="TreeGrafter"/>
</dbReference>
<dbReference type="GO" id="GO:0000328">
    <property type="term" value="C:fungal-type vacuole lumen"/>
    <property type="evidence" value="ECO:0007669"/>
    <property type="project" value="EnsemblFungi"/>
</dbReference>
<sequence length="880" mass="100971">MSTMQTGRKVLPNNVRPKHYFLVLNPALDNFIYDGSVEISIECLEYSQYITLHSFDIDISSMNIIIFCRRSVDSITYNKDEQTVTFFFSDPISCGTNATLFIKFLGEINDKMSGFYRSSYYDDKTKETKWLACTQMEATDCRRVFPCWDEPALKATFDVQITADVRYTVLSNMNIVKESIVDNKRTVLFGRTPLMSTYLLAWVIGELDYIETFTSGVSMPKIPVRVYSPLKGLSRQGKFSLELAAKTLEFFSETFGIPYPLPKIDLVAIPDFSAGAMENWGMVTFRVVDLLFDEDKSGAAMKQRVAEVVQHELAHQWFGNLVTMDFWDGLWLNEGFATWSEMSWFSCNSFYPEWKVWQTYVTISLQKALRFDGFRSSHPIEVFVKSSEEINQIFDAISYSKGSSVIRMLSKYIGEDVFLSGIRRYLRRHSYGNTITKDLWCALSEESGKDIVGFMKYWTEKVGYPVITVTEHNDSIKIVQSRFLASGDVKPEDDETIYWVPLMLKTMTTDGKTVVDTHLILEQRELYIPMCNIMKGFYKINTDHSGVYRTLYSSEQLKRLGCFSITNPEFLSVEDRVGLVADSGALAQSGYSRTSEMLSLISKWFNESKFVVWNEMINIVESLEAAFVFEDEKIRKGLELFKRKLTFIKVNELGWNFDINDGHNMRQLKSLLFLAAGKAGNEEIIFAAKEMLYRYANGDKTAIHPDLRTAVFSISLQYGLEKEWNIVYNIWKESISSDEKDTALRQLGQTRVPELIIRTLNMILSSEVRLQDIHMPLVGLKTHSKGINALWKFCQENWDAIDVTVPNNVGSLKSTVVQLMVSGFTSISKLNEIDEFFKFKKINAFDKALSQSLDAIRAKALWVSRDSDNVKEWLKSEGYI</sequence>
<dbReference type="GO" id="GO:0016020">
    <property type="term" value="C:membrane"/>
    <property type="evidence" value="ECO:0007669"/>
    <property type="project" value="TreeGrafter"/>
</dbReference>
<dbReference type="InterPro" id="IPR042097">
    <property type="entry name" value="Aminopeptidase_N-like_N_sf"/>
</dbReference>
<dbReference type="GO" id="GO:0070006">
    <property type="term" value="F:metalloaminopeptidase activity"/>
    <property type="evidence" value="ECO:0007669"/>
    <property type="project" value="TreeGrafter"/>
</dbReference>
<evidence type="ECO:0000313" key="15">
    <source>
        <dbReference type="EMBL" id="KTW32120.1"/>
    </source>
</evidence>
<evidence type="ECO:0000256" key="5">
    <source>
        <dbReference type="ARBA" id="ARBA00022801"/>
    </source>
</evidence>
<organism evidence="15 16">
    <name type="scientific">Pneumocystis jirovecii (strain RU7)</name>
    <name type="common">Human pneumocystis pneumonia agent</name>
    <dbReference type="NCBI Taxonomy" id="1408657"/>
    <lineage>
        <taxon>Eukaryota</taxon>
        <taxon>Fungi</taxon>
        <taxon>Dikarya</taxon>
        <taxon>Ascomycota</taxon>
        <taxon>Taphrinomycotina</taxon>
        <taxon>Pneumocystomycetes</taxon>
        <taxon>Pneumocystaceae</taxon>
        <taxon>Pneumocystis</taxon>
    </lineage>
</organism>
<keyword evidence="5 11" id="KW-0378">Hydrolase</keyword>
<feature type="binding site" evidence="9">
    <location>
        <position position="315"/>
    </location>
    <ligand>
        <name>Zn(2+)</name>
        <dbReference type="ChEBI" id="CHEBI:29105"/>
        <note>catalytic</note>
    </ligand>
</feature>
<evidence type="ECO:0000256" key="6">
    <source>
        <dbReference type="ARBA" id="ARBA00022833"/>
    </source>
</evidence>
<dbReference type="InterPro" id="IPR014782">
    <property type="entry name" value="Peptidase_M1_dom"/>
</dbReference>
<dbReference type="FunFam" id="1.25.50.20:FF:000002">
    <property type="entry name" value="Aminopeptidase"/>
    <property type="match status" value="1"/>
</dbReference>
<dbReference type="GO" id="GO:0120113">
    <property type="term" value="P:cytoplasm to vacuole targeting by the NVT pathway"/>
    <property type="evidence" value="ECO:0007669"/>
    <property type="project" value="EnsemblFungi"/>
</dbReference>
<dbReference type="InterPro" id="IPR001930">
    <property type="entry name" value="Peptidase_M1"/>
</dbReference>
<dbReference type="GeneID" id="28939321"/>
<dbReference type="Pfam" id="PF17900">
    <property type="entry name" value="Peptidase_M1_N"/>
    <property type="match status" value="1"/>
</dbReference>
<dbReference type="OrthoDB" id="10031169at2759"/>
<dbReference type="InterPro" id="IPR024571">
    <property type="entry name" value="ERAP1-like_C_dom"/>
</dbReference>
<comment type="cofactor">
    <cofactor evidence="9 11">
        <name>Zn(2+)</name>
        <dbReference type="ChEBI" id="CHEBI:29105"/>
    </cofactor>
    <text evidence="9 11">Binds 1 zinc ion per subunit.</text>
</comment>
<feature type="active site" description="Proton acceptor" evidence="8">
    <location>
        <position position="312"/>
    </location>
</feature>
<dbReference type="Gene3D" id="1.10.390.10">
    <property type="entry name" value="Neutral Protease Domain 2"/>
    <property type="match status" value="1"/>
</dbReference>
<dbReference type="PANTHER" id="PTHR11533">
    <property type="entry name" value="PROTEASE M1 ZINC METALLOPROTEASE"/>
    <property type="match status" value="1"/>
</dbReference>
<keyword evidence="16" id="KW-1185">Reference proteome</keyword>
<dbReference type="GO" id="GO:0006508">
    <property type="term" value="P:proteolysis"/>
    <property type="evidence" value="ECO:0007669"/>
    <property type="project" value="UniProtKB-KW"/>
</dbReference>
<evidence type="ECO:0000256" key="2">
    <source>
        <dbReference type="ARBA" id="ARBA00022438"/>
    </source>
</evidence>
<keyword evidence="4 9" id="KW-0479">Metal-binding</keyword>
<dbReference type="InterPro" id="IPR027268">
    <property type="entry name" value="Peptidase_M4/M1_CTD_sf"/>
</dbReference>
<dbReference type="FunFam" id="1.10.390.10:FF:000001">
    <property type="entry name" value="Aminopeptidase"/>
    <property type="match status" value="1"/>
</dbReference>
<evidence type="ECO:0000256" key="1">
    <source>
        <dbReference type="ARBA" id="ARBA00010136"/>
    </source>
</evidence>
<accession>A0A0W4ZUT9</accession>
<evidence type="ECO:0000259" key="14">
    <source>
        <dbReference type="Pfam" id="PF17900"/>
    </source>
</evidence>
<dbReference type="GO" id="GO:0005771">
    <property type="term" value="C:multivesicular body"/>
    <property type="evidence" value="ECO:0007669"/>
    <property type="project" value="EnsemblFungi"/>
</dbReference>